<reference evidence="3" key="1">
    <citation type="submission" date="2020-11" db="EMBL/GenBank/DDBJ databases">
        <authorList>
            <person name="Tran Van P."/>
        </authorList>
    </citation>
    <scope>NUCLEOTIDE SEQUENCE</scope>
</reference>
<dbReference type="AlphaFoldDB" id="A0A7R9E4J4"/>
<accession>A0A7R9E4J4</accession>
<protein>
    <submittedName>
        <fullName evidence="3">Uncharacterized protein</fullName>
    </submittedName>
</protein>
<feature type="transmembrane region" description="Helical" evidence="2">
    <location>
        <begin position="35"/>
        <end position="56"/>
    </location>
</feature>
<keyword evidence="2" id="KW-0472">Membrane</keyword>
<organism evidence="3">
    <name type="scientific">Timema monikensis</name>
    <dbReference type="NCBI Taxonomy" id="170555"/>
    <lineage>
        <taxon>Eukaryota</taxon>
        <taxon>Metazoa</taxon>
        <taxon>Ecdysozoa</taxon>
        <taxon>Arthropoda</taxon>
        <taxon>Hexapoda</taxon>
        <taxon>Insecta</taxon>
        <taxon>Pterygota</taxon>
        <taxon>Neoptera</taxon>
        <taxon>Polyneoptera</taxon>
        <taxon>Phasmatodea</taxon>
        <taxon>Timematodea</taxon>
        <taxon>Timematoidea</taxon>
        <taxon>Timematidae</taxon>
        <taxon>Timema</taxon>
    </lineage>
</organism>
<evidence type="ECO:0000256" key="2">
    <source>
        <dbReference type="SAM" id="Phobius"/>
    </source>
</evidence>
<proteinExistence type="predicted"/>
<gene>
    <name evidence="3" type="ORF">TMSB3V08_LOCUS3220</name>
</gene>
<name>A0A7R9E4J4_9NEOP</name>
<feature type="region of interest" description="Disordered" evidence="1">
    <location>
        <begin position="1"/>
        <end position="25"/>
    </location>
</feature>
<evidence type="ECO:0000256" key="1">
    <source>
        <dbReference type="SAM" id="MobiDB-lite"/>
    </source>
</evidence>
<dbReference type="EMBL" id="OB793177">
    <property type="protein sequence ID" value="CAD7426332.1"/>
    <property type="molecule type" value="Genomic_DNA"/>
</dbReference>
<keyword evidence="2" id="KW-0812">Transmembrane</keyword>
<evidence type="ECO:0000313" key="3">
    <source>
        <dbReference type="EMBL" id="CAD7426332.1"/>
    </source>
</evidence>
<sequence length="109" mass="11899">MNGSGRVPRPVPVKWNEGGVRSSGERRNLTSVPRLTMRNVACVGALLAWVIIVGVATTPTPPEGEKERISALMKGDFIIGALFSLHHQPKQRRAGNTLSCGEIREIGWR</sequence>
<keyword evidence="2" id="KW-1133">Transmembrane helix</keyword>